<dbReference type="Proteomes" id="UP000621799">
    <property type="component" value="Unassembled WGS sequence"/>
</dbReference>
<dbReference type="EMBL" id="JADEXN010000221">
    <property type="protein sequence ID" value="MBE9041620.1"/>
    <property type="molecule type" value="Genomic_DNA"/>
</dbReference>
<feature type="transmembrane region" description="Helical" evidence="1">
    <location>
        <begin position="187"/>
        <end position="203"/>
    </location>
</feature>
<evidence type="ECO:0000313" key="2">
    <source>
        <dbReference type="EMBL" id="MBE9041620.1"/>
    </source>
</evidence>
<sequence length="411" mass="45813">MAQFYLYLLIGICLGLLGWGFVRPDRIYQYPFIMGAIFVSFIVPQAIALVENPGVASSVAIERVLLMSCLCAGMCWFGYQSKPNLKLLKKLNVPHNDRKLRQGAIVVMAIGYFFLFLLSRTTIQFAANSNWTGPATIYIFFSKVIYIALAITVILALKNPTKVNIILALVAGLPIVQNAILVGRRQPTFAFLVIIGVCAFYVRRLLPPRLLTLGATVSAAYIIPILGQLRGDFWSAILNGNISSINFEQGLNRVLEGNVLEFRNAAILMDAAAKTGHYGYGTGFWDAIVFQYVPGQLLGYGFKNSLQFNLTSFDTVSLFDYSIPNGSTTTGIGDTFLELGYFGCIIFYILAYYFKNIWISAVYQNSVFSQLLYASIISPSMAGITHGIDRFFQEIILQIFVLMAIRYYLRN</sequence>
<feature type="transmembrane region" description="Helical" evidence="1">
    <location>
        <begin position="137"/>
        <end position="157"/>
    </location>
</feature>
<evidence type="ECO:0000313" key="3">
    <source>
        <dbReference type="Proteomes" id="UP000621799"/>
    </source>
</evidence>
<name>A0A928Z8I3_9CYAN</name>
<feature type="transmembrane region" description="Helical" evidence="1">
    <location>
        <begin position="210"/>
        <end position="229"/>
    </location>
</feature>
<feature type="transmembrane region" description="Helical" evidence="1">
    <location>
        <begin position="6"/>
        <end position="22"/>
    </location>
</feature>
<organism evidence="2 3">
    <name type="scientific">Zarconia navalis LEGE 11467</name>
    <dbReference type="NCBI Taxonomy" id="1828826"/>
    <lineage>
        <taxon>Bacteria</taxon>
        <taxon>Bacillati</taxon>
        <taxon>Cyanobacteriota</taxon>
        <taxon>Cyanophyceae</taxon>
        <taxon>Oscillatoriophycideae</taxon>
        <taxon>Oscillatoriales</taxon>
        <taxon>Oscillatoriales incertae sedis</taxon>
        <taxon>Zarconia</taxon>
        <taxon>Zarconia navalis</taxon>
    </lineage>
</organism>
<keyword evidence="3" id="KW-1185">Reference proteome</keyword>
<keyword evidence="1" id="KW-0812">Transmembrane</keyword>
<keyword evidence="1" id="KW-1133">Transmembrane helix</keyword>
<feature type="transmembrane region" description="Helical" evidence="1">
    <location>
        <begin position="29"/>
        <end position="48"/>
    </location>
</feature>
<feature type="transmembrane region" description="Helical" evidence="1">
    <location>
        <begin position="366"/>
        <end position="385"/>
    </location>
</feature>
<proteinExistence type="predicted"/>
<feature type="transmembrane region" description="Helical" evidence="1">
    <location>
        <begin position="336"/>
        <end position="354"/>
    </location>
</feature>
<reference evidence="2" key="1">
    <citation type="submission" date="2020-10" db="EMBL/GenBank/DDBJ databases">
        <authorList>
            <person name="Castelo-Branco R."/>
            <person name="Eusebio N."/>
            <person name="Adriana R."/>
            <person name="Vieira A."/>
            <person name="Brugerolle De Fraissinette N."/>
            <person name="Rezende De Castro R."/>
            <person name="Schneider M.P."/>
            <person name="Vasconcelos V."/>
            <person name="Leao P.N."/>
        </authorList>
    </citation>
    <scope>NUCLEOTIDE SEQUENCE</scope>
    <source>
        <strain evidence="2">LEGE 11467</strain>
    </source>
</reference>
<keyword evidence="1" id="KW-0472">Membrane</keyword>
<feature type="transmembrane region" description="Helical" evidence="1">
    <location>
        <begin position="164"/>
        <end position="181"/>
    </location>
</feature>
<evidence type="ECO:0008006" key="4">
    <source>
        <dbReference type="Google" id="ProtNLM"/>
    </source>
</evidence>
<protein>
    <recommendedName>
        <fullName evidence="4">Oligosaccharide repeat unit polymerase</fullName>
    </recommendedName>
</protein>
<feature type="transmembrane region" description="Helical" evidence="1">
    <location>
        <begin position="391"/>
        <end position="409"/>
    </location>
</feature>
<evidence type="ECO:0000256" key="1">
    <source>
        <dbReference type="SAM" id="Phobius"/>
    </source>
</evidence>
<comment type="caution">
    <text evidence="2">The sequence shown here is derived from an EMBL/GenBank/DDBJ whole genome shotgun (WGS) entry which is preliminary data.</text>
</comment>
<accession>A0A928Z8I3</accession>
<feature type="transmembrane region" description="Helical" evidence="1">
    <location>
        <begin position="100"/>
        <end position="117"/>
    </location>
</feature>
<gene>
    <name evidence="2" type="ORF">IQ235_12600</name>
</gene>
<dbReference type="AlphaFoldDB" id="A0A928Z8I3"/>
<feature type="transmembrane region" description="Helical" evidence="1">
    <location>
        <begin position="60"/>
        <end position="79"/>
    </location>
</feature>